<dbReference type="AlphaFoldDB" id="A0A842J499"/>
<dbReference type="GeneID" id="60991442"/>
<name>A0A842J499_9BACT</name>
<evidence type="ECO:0000256" key="1">
    <source>
        <dbReference type="SAM" id="Phobius"/>
    </source>
</evidence>
<evidence type="ECO:0000313" key="3">
    <source>
        <dbReference type="Proteomes" id="UP000552683"/>
    </source>
</evidence>
<dbReference type="InterPro" id="IPR027853">
    <property type="entry name" value="DUF4492"/>
</dbReference>
<keyword evidence="3" id="KW-1185">Reference proteome</keyword>
<keyword evidence="1" id="KW-0812">Transmembrane</keyword>
<feature type="transmembrane region" description="Helical" evidence="1">
    <location>
        <begin position="26"/>
        <end position="46"/>
    </location>
</feature>
<accession>A0A842J499</accession>
<gene>
    <name evidence="2" type="ORF">H7R39_05200</name>
</gene>
<keyword evidence="1" id="KW-1133">Transmembrane helix</keyword>
<dbReference type="RefSeq" id="WP_004321680.1">
    <property type="nucleotide sequence ID" value="NZ_JACLZK010000001.1"/>
</dbReference>
<keyword evidence="1" id="KW-0472">Membrane</keyword>
<comment type="caution">
    <text evidence="2">The sequence shown here is derived from an EMBL/GenBank/DDBJ whole genome shotgun (WGS) entry which is preliminary data.</text>
</comment>
<reference evidence="2 3" key="1">
    <citation type="submission" date="2020-08" db="EMBL/GenBank/DDBJ databases">
        <title>Complete genome and description of Campylobacter massiliensis Marseille-Q3452 sp. nov.</title>
        <authorList>
            <person name="Antezack A."/>
        </authorList>
    </citation>
    <scope>NUCLEOTIDE SEQUENCE [LARGE SCALE GENOMIC DNA]</scope>
    <source>
        <strain evidence="2 3">Marseille-Q3452</strain>
    </source>
</reference>
<organism evidence="2 3">
    <name type="scientific">Campylobacter massiliensis</name>
    <dbReference type="NCBI Taxonomy" id="2762557"/>
    <lineage>
        <taxon>Bacteria</taxon>
        <taxon>Pseudomonadati</taxon>
        <taxon>Campylobacterota</taxon>
        <taxon>Epsilonproteobacteria</taxon>
        <taxon>Campylobacterales</taxon>
        <taxon>Campylobacteraceae</taxon>
        <taxon>Campylobacter</taxon>
    </lineage>
</organism>
<dbReference type="Proteomes" id="UP000552683">
    <property type="component" value="Unassembled WGS sequence"/>
</dbReference>
<dbReference type="EMBL" id="JACLZK010000001">
    <property type="protein sequence ID" value="MBC2882656.1"/>
    <property type="molecule type" value="Genomic_DNA"/>
</dbReference>
<evidence type="ECO:0000313" key="2">
    <source>
        <dbReference type="EMBL" id="MBC2882656.1"/>
    </source>
</evidence>
<sequence length="71" mass="8220">MIKKYIKNISSLYIDGFRNMKLGKSLWLVIAIKLLIMFGILKVFIFDESLNSKFESDEAKANFVISNLTKE</sequence>
<protein>
    <submittedName>
        <fullName evidence="2">DUF4492 domain-containing protein</fullName>
    </submittedName>
</protein>
<proteinExistence type="predicted"/>
<dbReference type="Pfam" id="PF14899">
    <property type="entry name" value="DUF4492"/>
    <property type="match status" value="1"/>
</dbReference>